<accession>A0A915LDI8</accession>
<sequence>MLLPVRVIQNMSGFTSAYSTTYVAPIELLNNCILKWMRERQRHIEIVWFDG</sequence>
<organism evidence="1 2">
    <name type="scientific">Romanomermis culicivorax</name>
    <name type="common">Nematode worm</name>
    <dbReference type="NCBI Taxonomy" id="13658"/>
    <lineage>
        <taxon>Eukaryota</taxon>
        <taxon>Metazoa</taxon>
        <taxon>Ecdysozoa</taxon>
        <taxon>Nematoda</taxon>
        <taxon>Enoplea</taxon>
        <taxon>Dorylaimia</taxon>
        <taxon>Mermithida</taxon>
        <taxon>Mermithoidea</taxon>
        <taxon>Mermithidae</taxon>
        <taxon>Romanomermis</taxon>
    </lineage>
</organism>
<protein>
    <submittedName>
        <fullName evidence="2">Uncharacterized protein</fullName>
    </submittedName>
</protein>
<dbReference type="WBParaSite" id="nRc.2.0.1.t47891-RA">
    <property type="protein sequence ID" value="nRc.2.0.1.t47891-RA"/>
    <property type="gene ID" value="nRc.2.0.1.g47891"/>
</dbReference>
<keyword evidence="1" id="KW-1185">Reference proteome</keyword>
<reference evidence="2" key="1">
    <citation type="submission" date="2022-11" db="UniProtKB">
        <authorList>
            <consortium name="WormBaseParasite"/>
        </authorList>
    </citation>
    <scope>IDENTIFICATION</scope>
</reference>
<dbReference type="Proteomes" id="UP000887565">
    <property type="component" value="Unplaced"/>
</dbReference>
<dbReference type="AlphaFoldDB" id="A0A915LDI8"/>
<proteinExistence type="predicted"/>
<evidence type="ECO:0000313" key="2">
    <source>
        <dbReference type="WBParaSite" id="nRc.2.0.1.t47891-RA"/>
    </source>
</evidence>
<evidence type="ECO:0000313" key="1">
    <source>
        <dbReference type="Proteomes" id="UP000887565"/>
    </source>
</evidence>
<name>A0A915LDI8_ROMCU</name>